<dbReference type="GO" id="GO:0032259">
    <property type="term" value="P:methylation"/>
    <property type="evidence" value="ECO:0007669"/>
    <property type="project" value="UniProtKB-KW"/>
</dbReference>
<dbReference type="InterPro" id="IPR000682">
    <property type="entry name" value="PCMT"/>
</dbReference>
<dbReference type="SUPFAM" id="SSF53335">
    <property type="entry name" value="S-adenosyl-L-methionine-dependent methyltransferases"/>
    <property type="match status" value="1"/>
</dbReference>
<evidence type="ECO:0000313" key="10">
    <source>
        <dbReference type="EMBL" id="MBD8014744.1"/>
    </source>
</evidence>
<dbReference type="EC" id="2.1.1.77" evidence="3 9"/>
<gene>
    <name evidence="10" type="ORF">H9630_07895</name>
</gene>
<keyword evidence="5" id="KW-0963">Cytoplasm</keyword>
<evidence type="ECO:0000256" key="9">
    <source>
        <dbReference type="NCBIfam" id="TIGR00080"/>
    </source>
</evidence>
<evidence type="ECO:0000256" key="5">
    <source>
        <dbReference type="ARBA" id="ARBA00022490"/>
    </source>
</evidence>
<evidence type="ECO:0000256" key="7">
    <source>
        <dbReference type="ARBA" id="ARBA00022679"/>
    </source>
</evidence>
<dbReference type="GO" id="GO:0004719">
    <property type="term" value="F:protein-L-isoaspartate (D-aspartate) O-methyltransferase activity"/>
    <property type="evidence" value="ECO:0007669"/>
    <property type="project" value="UniProtKB-EC"/>
</dbReference>
<evidence type="ECO:0000256" key="6">
    <source>
        <dbReference type="ARBA" id="ARBA00022603"/>
    </source>
</evidence>
<accession>A0ABR8WCJ2</accession>
<evidence type="ECO:0000256" key="8">
    <source>
        <dbReference type="ARBA" id="ARBA00022691"/>
    </source>
</evidence>
<organism evidence="10 11">
    <name type="scientific">Planococcus wigleyi</name>
    <dbReference type="NCBI Taxonomy" id="2762216"/>
    <lineage>
        <taxon>Bacteria</taxon>
        <taxon>Bacillati</taxon>
        <taxon>Bacillota</taxon>
        <taxon>Bacilli</taxon>
        <taxon>Bacillales</taxon>
        <taxon>Caryophanaceae</taxon>
        <taxon>Planococcus</taxon>
    </lineage>
</organism>
<dbReference type="Gene3D" id="3.40.50.150">
    <property type="entry name" value="Vaccinia Virus protein VP39"/>
    <property type="match status" value="1"/>
</dbReference>
<evidence type="ECO:0000256" key="2">
    <source>
        <dbReference type="ARBA" id="ARBA00005369"/>
    </source>
</evidence>
<dbReference type="NCBIfam" id="TIGR00080">
    <property type="entry name" value="pimt"/>
    <property type="match status" value="1"/>
</dbReference>
<evidence type="ECO:0000256" key="3">
    <source>
        <dbReference type="ARBA" id="ARBA00011890"/>
    </source>
</evidence>
<comment type="caution">
    <text evidence="10">The sequence shown here is derived from an EMBL/GenBank/DDBJ whole genome shotgun (WGS) entry which is preliminary data.</text>
</comment>
<comment type="subcellular location">
    <subcellularLocation>
        <location evidence="1">Cytoplasm</location>
    </subcellularLocation>
</comment>
<dbReference type="RefSeq" id="WP_191714947.1">
    <property type="nucleotide sequence ID" value="NZ_JACSPU010000002.1"/>
</dbReference>
<proteinExistence type="inferred from homology"/>
<dbReference type="EMBL" id="JACSPU010000002">
    <property type="protein sequence ID" value="MBD8014744.1"/>
    <property type="molecule type" value="Genomic_DNA"/>
</dbReference>
<dbReference type="PANTHER" id="PTHR11579">
    <property type="entry name" value="PROTEIN-L-ISOASPARTATE O-METHYLTRANSFERASE"/>
    <property type="match status" value="1"/>
</dbReference>
<keyword evidence="7 10" id="KW-0808">Transferase</keyword>
<name>A0ABR8WCJ2_9BACL</name>
<evidence type="ECO:0000256" key="4">
    <source>
        <dbReference type="ARBA" id="ARBA00013346"/>
    </source>
</evidence>
<dbReference type="NCBIfam" id="NF001453">
    <property type="entry name" value="PRK00312.1"/>
    <property type="match status" value="1"/>
</dbReference>
<dbReference type="PROSITE" id="PS01279">
    <property type="entry name" value="PCMT"/>
    <property type="match status" value="1"/>
</dbReference>
<comment type="similarity">
    <text evidence="2">Belongs to the methyltransferase superfamily. L-isoaspartyl/D-aspartyl protein methyltransferase family.</text>
</comment>
<dbReference type="InterPro" id="IPR029063">
    <property type="entry name" value="SAM-dependent_MTases_sf"/>
</dbReference>
<dbReference type="CDD" id="cd02440">
    <property type="entry name" value="AdoMet_MTases"/>
    <property type="match status" value="1"/>
</dbReference>
<evidence type="ECO:0000256" key="1">
    <source>
        <dbReference type="ARBA" id="ARBA00004496"/>
    </source>
</evidence>
<evidence type="ECO:0000313" key="11">
    <source>
        <dbReference type="Proteomes" id="UP000658980"/>
    </source>
</evidence>
<keyword evidence="11" id="KW-1185">Reference proteome</keyword>
<sequence length="194" mass="22001">MKSQRKEIISYFKQMDRSFFMDSNKDLAVFDQALPIGFEQTISQPSLVLEMTLALDLHPEQKVLELGTGSGFQTALLAAFSESVYTIERIEELHARAKERLAQLNFQNIHFKLGDGSEGWKEFAPYDRIMVTAAAAEVPKELLEQLEIGGKMVIPVGSSFSQELRLIEKDHQGKIYTTLLSEVLFVPLKGKYER</sequence>
<dbReference type="Proteomes" id="UP000658980">
    <property type="component" value="Unassembled WGS sequence"/>
</dbReference>
<protein>
    <recommendedName>
        <fullName evidence="4 9">Protein-L-isoaspartate O-methyltransferase</fullName>
        <ecNumber evidence="3 9">2.1.1.77</ecNumber>
    </recommendedName>
</protein>
<dbReference type="Pfam" id="PF01135">
    <property type="entry name" value="PCMT"/>
    <property type="match status" value="1"/>
</dbReference>
<dbReference type="PANTHER" id="PTHR11579:SF0">
    <property type="entry name" value="PROTEIN-L-ISOASPARTATE(D-ASPARTATE) O-METHYLTRANSFERASE"/>
    <property type="match status" value="1"/>
</dbReference>
<reference evidence="10 11" key="1">
    <citation type="submission" date="2020-08" db="EMBL/GenBank/DDBJ databases">
        <title>A Genomic Blueprint of the Chicken Gut Microbiome.</title>
        <authorList>
            <person name="Gilroy R."/>
            <person name="Ravi A."/>
            <person name="Getino M."/>
            <person name="Pursley I."/>
            <person name="Horton D.L."/>
            <person name="Alikhan N.-F."/>
            <person name="Baker D."/>
            <person name="Gharbi K."/>
            <person name="Hall N."/>
            <person name="Watson M."/>
            <person name="Adriaenssens E.M."/>
            <person name="Foster-Nyarko E."/>
            <person name="Jarju S."/>
            <person name="Secka A."/>
            <person name="Antonio M."/>
            <person name="Oren A."/>
            <person name="Chaudhuri R."/>
            <person name="La Ragione R.M."/>
            <person name="Hildebrand F."/>
            <person name="Pallen M.J."/>
        </authorList>
    </citation>
    <scope>NUCLEOTIDE SEQUENCE [LARGE SCALE GENOMIC DNA]</scope>
    <source>
        <strain evidence="10 11">Sa1BUA13</strain>
    </source>
</reference>
<keyword evidence="8" id="KW-0949">S-adenosyl-L-methionine</keyword>
<keyword evidence="6 10" id="KW-0489">Methyltransferase</keyword>